<organism evidence="1 2">
    <name type="scientific">Choristoneura fumiferana</name>
    <name type="common">Spruce budworm moth</name>
    <name type="synonym">Archips fumiferana</name>
    <dbReference type="NCBI Taxonomy" id="7141"/>
    <lineage>
        <taxon>Eukaryota</taxon>
        <taxon>Metazoa</taxon>
        <taxon>Ecdysozoa</taxon>
        <taxon>Arthropoda</taxon>
        <taxon>Hexapoda</taxon>
        <taxon>Insecta</taxon>
        <taxon>Pterygota</taxon>
        <taxon>Neoptera</taxon>
        <taxon>Endopterygota</taxon>
        <taxon>Lepidoptera</taxon>
        <taxon>Glossata</taxon>
        <taxon>Ditrysia</taxon>
        <taxon>Tortricoidea</taxon>
        <taxon>Tortricidae</taxon>
        <taxon>Tortricinae</taxon>
        <taxon>Choristoneura</taxon>
    </lineage>
</organism>
<dbReference type="Proteomes" id="UP001064048">
    <property type="component" value="Chromosome Z"/>
</dbReference>
<keyword evidence="2" id="KW-1185">Reference proteome</keyword>
<dbReference type="EMBL" id="CM046131">
    <property type="protein sequence ID" value="KAI8429680.1"/>
    <property type="molecule type" value="Genomic_DNA"/>
</dbReference>
<name>A0ACC0K0G2_CHOFU</name>
<proteinExistence type="predicted"/>
<protein>
    <submittedName>
        <fullName evidence="1">Uncharacterized protein</fullName>
    </submittedName>
</protein>
<reference evidence="1 2" key="1">
    <citation type="journal article" date="2022" name="Genome Biol. Evol.">
        <title>The Spruce Budworm Genome: Reconstructing the Evolutionary History of Antifreeze Proteins.</title>
        <authorList>
            <person name="Beliveau C."/>
            <person name="Gagne P."/>
            <person name="Picq S."/>
            <person name="Vernygora O."/>
            <person name="Keeling C.I."/>
            <person name="Pinkney K."/>
            <person name="Doucet D."/>
            <person name="Wen F."/>
            <person name="Johnston J.S."/>
            <person name="Maaroufi H."/>
            <person name="Boyle B."/>
            <person name="Laroche J."/>
            <person name="Dewar K."/>
            <person name="Juretic N."/>
            <person name="Blackburn G."/>
            <person name="Nisole A."/>
            <person name="Brunet B."/>
            <person name="Brandao M."/>
            <person name="Lumley L."/>
            <person name="Duan J."/>
            <person name="Quan G."/>
            <person name="Lucarotti C.J."/>
            <person name="Roe A.D."/>
            <person name="Sperling F.A.H."/>
            <person name="Levesque R.C."/>
            <person name="Cusson M."/>
        </authorList>
    </citation>
    <scope>NUCLEOTIDE SEQUENCE [LARGE SCALE GENOMIC DNA]</scope>
    <source>
        <strain evidence="1">Glfc:IPQL:Cfum</strain>
    </source>
</reference>
<sequence length="110" mass="12351">MFMTKRVVQNTNRSSTFTYIYITGQFTPIDLVPKSAFAFFFFSAFSPIVGHTPLQPFSTRIDCPALSSRPVLLSPLCHRTIEQAVCPHFFSLAGVSTPERTCSTYGEYKV</sequence>
<gene>
    <name evidence="1" type="ORF">MSG28_000250</name>
</gene>
<accession>A0ACC0K0G2</accession>
<comment type="caution">
    <text evidence="1">The sequence shown here is derived from an EMBL/GenBank/DDBJ whole genome shotgun (WGS) entry which is preliminary data.</text>
</comment>
<evidence type="ECO:0000313" key="1">
    <source>
        <dbReference type="EMBL" id="KAI8429680.1"/>
    </source>
</evidence>
<evidence type="ECO:0000313" key="2">
    <source>
        <dbReference type="Proteomes" id="UP001064048"/>
    </source>
</evidence>